<dbReference type="CDD" id="cd14234">
    <property type="entry name" value="GAT_GGA_meta"/>
    <property type="match status" value="1"/>
</dbReference>
<dbReference type="InterPro" id="IPR027422">
    <property type="entry name" value="GGA1-3"/>
</dbReference>
<evidence type="ECO:0000256" key="3">
    <source>
        <dbReference type="ARBA" id="ARBA00008099"/>
    </source>
</evidence>
<dbReference type="SUPFAM" id="SSF48464">
    <property type="entry name" value="ENTH/VHS domain"/>
    <property type="match status" value="1"/>
</dbReference>
<dbReference type="GO" id="GO:0031267">
    <property type="term" value="F:small GTPase binding"/>
    <property type="evidence" value="ECO:0007669"/>
    <property type="project" value="InterPro"/>
</dbReference>
<dbReference type="GO" id="GO:0006893">
    <property type="term" value="P:Golgi to plasma membrane transport"/>
    <property type="evidence" value="ECO:0007669"/>
    <property type="project" value="TreeGrafter"/>
</dbReference>
<comment type="similarity">
    <text evidence="3">Belongs to the GGA protein family.</text>
</comment>
<dbReference type="InterPro" id="IPR008942">
    <property type="entry name" value="ENTH_VHS"/>
</dbReference>
<dbReference type="Pfam" id="PF00790">
    <property type="entry name" value="VHS"/>
    <property type="match status" value="1"/>
</dbReference>
<evidence type="ECO:0000259" key="8">
    <source>
        <dbReference type="PROSITE" id="PS50909"/>
    </source>
</evidence>
<dbReference type="InterPro" id="IPR038425">
    <property type="entry name" value="GAT_sf"/>
</dbReference>
<dbReference type="GO" id="GO:0005769">
    <property type="term" value="C:early endosome"/>
    <property type="evidence" value="ECO:0007669"/>
    <property type="project" value="UniProtKB-SubCell"/>
</dbReference>
<protein>
    <submittedName>
        <fullName evidence="9">Cytosolic sorting protein/ADP-ribosylation factor effector GGA</fullName>
    </submittedName>
</protein>
<dbReference type="InterPro" id="IPR041198">
    <property type="entry name" value="GGA_N-GAT"/>
</dbReference>
<name>D1FPQ4_SIMNI</name>
<dbReference type="GO" id="GO:0006886">
    <property type="term" value="P:intracellular protein transport"/>
    <property type="evidence" value="ECO:0007669"/>
    <property type="project" value="InterPro"/>
</dbReference>
<keyword evidence="5" id="KW-0832">Ubl conjugation</keyword>
<dbReference type="InterPro" id="IPR002014">
    <property type="entry name" value="VHS_dom"/>
</dbReference>
<dbReference type="InterPro" id="IPR004152">
    <property type="entry name" value="GAT_dom"/>
</dbReference>
<dbReference type="Pfam" id="PF18308">
    <property type="entry name" value="GGA_N-GAT"/>
    <property type="match status" value="1"/>
</dbReference>
<proteinExistence type="evidence at transcript level"/>
<dbReference type="Gene3D" id="1.20.5.170">
    <property type="match status" value="1"/>
</dbReference>
<evidence type="ECO:0000313" key="9">
    <source>
        <dbReference type="EMBL" id="ACZ28159.1"/>
    </source>
</evidence>
<dbReference type="Gene3D" id="1.25.40.90">
    <property type="match status" value="1"/>
</dbReference>
<dbReference type="SUPFAM" id="SSF89009">
    <property type="entry name" value="GAT-like domain"/>
    <property type="match status" value="1"/>
</dbReference>
<keyword evidence="4" id="KW-0813">Transport</keyword>
<dbReference type="GO" id="GO:0034394">
    <property type="term" value="P:protein localization to cell surface"/>
    <property type="evidence" value="ECO:0007669"/>
    <property type="project" value="TreeGrafter"/>
</dbReference>
<comment type="subcellular location">
    <subcellularLocation>
        <location evidence="2">Early endosome</location>
    </subcellularLocation>
    <subcellularLocation>
        <location evidence="1">Golgi apparatus</location>
        <location evidence="1">trans-Golgi network membrane</location>
        <topology evidence="1">Peripheral membrane protein</topology>
    </subcellularLocation>
</comment>
<organism evidence="9">
    <name type="scientific">Simulium nigrimanum</name>
    <name type="common">Black fly</name>
    <dbReference type="NCBI Taxonomy" id="683695"/>
    <lineage>
        <taxon>Eukaryota</taxon>
        <taxon>Metazoa</taxon>
        <taxon>Ecdysozoa</taxon>
        <taxon>Arthropoda</taxon>
        <taxon>Hexapoda</taxon>
        <taxon>Insecta</taxon>
        <taxon>Pterygota</taxon>
        <taxon>Neoptera</taxon>
        <taxon>Endopterygota</taxon>
        <taxon>Diptera</taxon>
        <taxon>Nematocera</taxon>
        <taxon>Chironomoidea</taxon>
        <taxon>Simuliidae</taxon>
        <taxon>Simulium</taxon>
    </lineage>
</organism>
<dbReference type="PROSITE" id="PS50179">
    <property type="entry name" value="VHS"/>
    <property type="match status" value="1"/>
</dbReference>
<sequence length="321" mass="35843">LSQATNPSNAELDVTAVDGLCYLLQNEPQLAGEATEKLAFKIQSKNKAESLFALDTLEECMVVSEDFRAKVGKFHFLNELIKLVSKNYLGDQTDANVKARILDTLFLWTEKYPKETKIKEAYDVLKTQGVIHEPVKNIKTNMHATLKTSPAASVVAANRAVNDECSEKLKRLCNSKNPKDIEEANLLIQTMVREETRRNEVKTKRLLELNKIKDLIELLEAMLDNYCPGETTQDELETIQDQYLACKKTPATIHRLAAETQHSEGILDNILQTGVKIQEVLQKYENLVAGGREATAKAPTTHQDLLSELIDVAPSPGDPDP</sequence>
<dbReference type="GO" id="GO:0035091">
    <property type="term" value="F:phosphatidylinositol binding"/>
    <property type="evidence" value="ECO:0007669"/>
    <property type="project" value="InterPro"/>
</dbReference>
<feature type="domain" description="GAT" evidence="8">
    <location>
        <begin position="162"/>
        <end position="289"/>
    </location>
</feature>
<evidence type="ECO:0000259" key="7">
    <source>
        <dbReference type="PROSITE" id="PS50179"/>
    </source>
</evidence>
<evidence type="ECO:0000256" key="2">
    <source>
        <dbReference type="ARBA" id="ARBA00004412"/>
    </source>
</evidence>
<dbReference type="AlphaFoldDB" id="D1FPQ4"/>
<evidence type="ECO:0000256" key="6">
    <source>
        <dbReference type="ARBA" id="ARBA00022927"/>
    </source>
</evidence>
<feature type="domain" description="VHS" evidence="7">
    <location>
        <begin position="4"/>
        <end position="133"/>
    </location>
</feature>
<feature type="non-terminal residue" evidence="9">
    <location>
        <position position="321"/>
    </location>
</feature>
<dbReference type="PANTHER" id="PTHR45905:SF1">
    <property type="entry name" value="GOLGI-LOCALIZED, GAMMA-ADAPTIN EAR CONTAINING, ARF BINDING PROTEIN"/>
    <property type="match status" value="1"/>
</dbReference>
<dbReference type="PANTHER" id="PTHR45905">
    <property type="entry name" value="GOLGI-LOCALIZED, GAMMA-ADAPTIN EAR CONTAINING, ARF BINDING PROTEIN"/>
    <property type="match status" value="1"/>
</dbReference>
<accession>D1FPQ4</accession>
<evidence type="ECO:0000256" key="5">
    <source>
        <dbReference type="ARBA" id="ARBA00022843"/>
    </source>
</evidence>
<dbReference type="Gene3D" id="1.20.58.160">
    <property type="match status" value="1"/>
</dbReference>
<dbReference type="SMART" id="SM00288">
    <property type="entry name" value="VHS"/>
    <property type="match status" value="1"/>
</dbReference>
<dbReference type="GO" id="GO:0043130">
    <property type="term" value="F:ubiquitin binding"/>
    <property type="evidence" value="ECO:0007669"/>
    <property type="project" value="InterPro"/>
</dbReference>
<reference evidence="9" key="1">
    <citation type="submission" date="2009-10" db="EMBL/GenBank/DDBJ databases">
        <title>An Insight into the Sialotranscriptome of Simulium nigrimanum, a Black Fly Associated with Fogo Selvagem in South America.</title>
        <authorList>
            <person name="Ribeiro J.M.C."/>
            <person name="Valenzuela J.G."/>
            <person name="Pham V.M."/>
            <person name="Kleeman L."/>
            <person name="Barbian K.D."/>
            <person name="Favreau A.J."/>
            <person name="Eaton D.P."/>
            <person name="Aoki V."/>
            <person name="Hans-Filho G."/>
            <person name="Rivitti E.A."/>
            <person name="Diaz L.A."/>
        </authorList>
    </citation>
    <scope>NUCLEOTIDE SEQUENCE</scope>
    <source>
        <tissue evidence="9">Salivary glands</tissue>
    </source>
</reference>
<evidence type="ECO:0000256" key="1">
    <source>
        <dbReference type="ARBA" id="ARBA00004150"/>
    </source>
</evidence>
<feature type="non-terminal residue" evidence="9">
    <location>
        <position position="1"/>
    </location>
</feature>
<dbReference type="GO" id="GO:0005802">
    <property type="term" value="C:trans-Golgi network"/>
    <property type="evidence" value="ECO:0007669"/>
    <property type="project" value="InterPro"/>
</dbReference>
<dbReference type="EMBL" id="EZ419804">
    <property type="protein sequence ID" value="ACZ28159.1"/>
    <property type="molecule type" value="mRNA"/>
</dbReference>
<dbReference type="Pfam" id="PF03127">
    <property type="entry name" value="GAT"/>
    <property type="match status" value="1"/>
</dbReference>
<dbReference type="PROSITE" id="PS50909">
    <property type="entry name" value="GAT"/>
    <property type="match status" value="1"/>
</dbReference>
<evidence type="ECO:0000256" key="4">
    <source>
        <dbReference type="ARBA" id="ARBA00022448"/>
    </source>
</evidence>
<keyword evidence="6" id="KW-0653">Protein transport</keyword>